<dbReference type="Proteomes" id="UP000886748">
    <property type="component" value="Unassembled WGS sequence"/>
</dbReference>
<proteinExistence type="predicted"/>
<dbReference type="EMBL" id="DVOD01000059">
    <property type="protein sequence ID" value="HIU93093.1"/>
    <property type="molecule type" value="Genomic_DNA"/>
</dbReference>
<gene>
    <name evidence="1" type="ORF">IAD26_08180</name>
</gene>
<evidence type="ECO:0000313" key="2">
    <source>
        <dbReference type="Proteomes" id="UP000886748"/>
    </source>
</evidence>
<organism evidence="1 2">
    <name type="scientific">Candidatus Limenecus avicola</name>
    <dbReference type="NCBI Taxonomy" id="2840847"/>
    <lineage>
        <taxon>Bacteria</taxon>
        <taxon>Bacillati</taxon>
        <taxon>Bacillota</taxon>
        <taxon>Clostridia</taxon>
        <taxon>Eubacteriales</taxon>
        <taxon>Clostridiaceae</taxon>
        <taxon>Clostridiaceae incertae sedis</taxon>
        <taxon>Candidatus Limenecus</taxon>
    </lineage>
</organism>
<reference evidence="1" key="2">
    <citation type="journal article" date="2021" name="PeerJ">
        <title>Extensive microbial diversity within the chicken gut microbiome revealed by metagenomics and culture.</title>
        <authorList>
            <person name="Gilroy R."/>
            <person name="Ravi A."/>
            <person name="Getino M."/>
            <person name="Pursley I."/>
            <person name="Horton D.L."/>
            <person name="Alikhan N.F."/>
            <person name="Baker D."/>
            <person name="Gharbi K."/>
            <person name="Hall N."/>
            <person name="Watson M."/>
            <person name="Adriaenssens E.M."/>
            <person name="Foster-Nyarko E."/>
            <person name="Jarju S."/>
            <person name="Secka A."/>
            <person name="Antonio M."/>
            <person name="Oren A."/>
            <person name="Chaudhuri R.R."/>
            <person name="La Ragione R."/>
            <person name="Hildebrand F."/>
            <person name="Pallen M.J."/>
        </authorList>
    </citation>
    <scope>NUCLEOTIDE SEQUENCE</scope>
    <source>
        <strain evidence="1">CHK154-7741</strain>
    </source>
</reference>
<dbReference type="AlphaFoldDB" id="A0A9D1N1S8"/>
<accession>A0A9D1N1S8</accession>
<name>A0A9D1N1S8_9CLOT</name>
<evidence type="ECO:0000313" key="1">
    <source>
        <dbReference type="EMBL" id="HIU93093.1"/>
    </source>
</evidence>
<reference evidence="1" key="1">
    <citation type="submission" date="2020-10" db="EMBL/GenBank/DDBJ databases">
        <authorList>
            <person name="Gilroy R."/>
        </authorList>
    </citation>
    <scope>NUCLEOTIDE SEQUENCE</scope>
    <source>
        <strain evidence="1">CHK154-7741</strain>
    </source>
</reference>
<sequence length="187" mass="21825">MNVSFKGVKNTGAYYHIQKEAVAVERNNNKYILPKGKYFNMHTELTNINGKDRDEFNEVLKAFPNQYNPNTLNISYEEFVNPNNGEKMKIYAVNDNIIDINKITFSVFNKIFKLMQKIQKMPDEELKTENAYLHSPEAVDAFKSYMNHAKYNLDQVIDLAHTRDYARKGAVTLGNKFEKKLTEYIYS</sequence>
<protein>
    <submittedName>
        <fullName evidence="1">Uncharacterized protein</fullName>
    </submittedName>
</protein>
<comment type="caution">
    <text evidence="1">The sequence shown here is derived from an EMBL/GenBank/DDBJ whole genome shotgun (WGS) entry which is preliminary data.</text>
</comment>